<dbReference type="OrthoDB" id="2082946at2"/>
<name>A0A1D7XKA3_9CLOT</name>
<dbReference type="KEGG" id="ctae:BGI42_08510"/>
<evidence type="ECO:0000313" key="2">
    <source>
        <dbReference type="Proteomes" id="UP000094652"/>
    </source>
</evidence>
<proteinExistence type="predicted"/>
<gene>
    <name evidence="1" type="ORF">BGI42_08510</name>
</gene>
<dbReference type="EMBL" id="CP017253">
    <property type="protein sequence ID" value="AOR23766.1"/>
    <property type="molecule type" value="Genomic_DNA"/>
</dbReference>
<organism evidence="1 2">
    <name type="scientific">Clostridium taeniosporum</name>
    <dbReference type="NCBI Taxonomy" id="394958"/>
    <lineage>
        <taxon>Bacteria</taxon>
        <taxon>Bacillati</taxon>
        <taxon>Bacillota</taxon>
        <taxon>Clostridia</taxon>
        <taxon>Eubacteriales</taxon>
        <taxon>Clostridiaceae</taxon>
        <taxon>Clostridium</taxon>
    </lineage>
</organism>
<dbReference type="Proteomes" id="UP000094652">
    <property type="component" value="Chromosome"/>
</dbReference>
<dbReference type="STRING" id="394958.BGI42_08510"/>
<sequence length="168" mass="19145">MEITSDILLRGTCWNKAIDELSCIFTNKTHYSIFVLCLSIGIMYDKRIEKPIDNGEDTRSVPRNVIGNNDNGKLDFYFQASILSTCTERLTENERLELAFGDKCDFNKISYLVQFANYGVTKLVELIGITPLESMENIKKFFESTIDGRNLDIDALPDDILLIDDLNL</sequence>
<dbReference type="AlphaFoldDB" id="A0A1D7XKA3"/>
<reference evidence="2" key="1">
    <citation type="submission" date="2016-09" db="EMBL/GenBank/DDBJ databases">
        <title>Genomics of Clostridium taeniosporum, an organism which forms endospores with ribbon-like appendages.</title>
        <authorList>
            <person name="Walker J.R."/>
        </authorList>
    </citation>
    <scope>NUCLEOTIDE SEQUENCE [LARGE SCALE GENOMIC DNA]</scope>
    <source>
        <strain evidence="2">1/k</strain>
    </source>
</reference>
<protein>
    <submittedName>
        <fullName evidence="1">Uncharacterized protein</fullName>
    </submittedName>
</protein>
<dbReference type="RefSeq" id="WP_069679914.1">
    <property type="nucleotide sequence ID" value="NZ_CP017253.2"/>
</dbReference>
<accession>A0A1D7XKA3</accession>
<keyword evidence="2" id="KW-1185">Reference proteome</keyword>
<evidence type="ECO:0000313" key="1">
    <source>
        <dbReference type="EMBL" id="AOR23766.1"/>
    </source>
</evidence>